<organism evidence="1">
    <name type="scientific">Caulobacter sp. 602-2</name>
    <dbReference type="NCBI Taxonomy" id="2710887"/>
    <lineage>
        <taxon>Bacteria</taxon>
        <taxon>Pseudomonadati</taxon>
        <taxon>Pseudomonadota</taxon>
        <taxon>Alphaproteobacteria</taxon>
        <taxon>Caulobacterales</taxon>
        <taxon>Caulobacteraceae</taxon>
        <taxon>Caulobacter</taxon>
    </lineage>
</organism>
<gene>
    <name evidence="1" type="ORF">G5B46_03935</name>
</gene>
<dbReference type="AlphaFoldDB" id="A0A6G4QU12"/>
<comment type="caution">
    <text evidence="1">The sequence shown here is derived from an EMBL/GenBank/DDBJ whole genome shotgun (WGS) entry which is preliminary data.</text>
</comment>
<reference evidence="1" key="1">
    <citation type="submission" date="2020-02" db="EMBL/GenBank/DDBJ databases">
        <authorList>
            <person name="Gao J."/>
            <person name="Sun J."/>
        </authorList>
    </citation>
    <scope>NUCLEOTIDE SEQUENCE</scope>
    <source>
        <strain evidence="1">602-2</strain>
    </source>
</reference>
<name>A0A6G4QU12_9CAUL</name>
<protein>
    <submittedName>
        <fullName evidence="1">Uncharacterized protein</fullName>
    </submittedName>
</protein>
<evidence type="ECO:0000313" key="1">
    <source>
        <dbReference type="EMBL" id="NGM48745.1"/>
    </source>
</evidence>
<sequence>MNVVNFIAFATIVPRDSRIRLRGAEHRTDQSARYLVDSDDQHCGSKRIDVEAHRLQEHRGPNGADPLTNGRTDLTVGARRLPDGVSKLPTRIAGEDVANLYRAKAGKKPGSSLREGGEIGDDLPDGLPTYRGGQIANDSPLQSKRVDQLGRQVGRNRAESSTRQIVEQFLRQVREDIKRSSRLKRH</sequence>
<dbReference type="RefSeq" id="WP_165256226.1">
    <property type="nucleotide sequence ID" value="NZ_JAAKGT010000001.1"/>
</dbReference>
<proteinExistence type="predicted"/>
<dbReference type="EMBL" id="JAAKGT010000001">
    <property type="protein sequence ID" value="NGM48745.1"/>
    <property type="molecule type" value="Genomic_DNA"/>
</dbReference>
<accession>A0A6G4QU12</accession>